<protein>
    <submittedName>
        <fullName evidence="3">DUF2231 domain-containing protein</fullName>
    </submittedName>
</protein>
<evidence type="ECO:0000313" key="4">
    <source>
        <dbReference type="Proteomes" id="UP001361570"/>
    </source>
</evidence>
<feature type="transmembrane region" description="Helical" evidence="1">
    <location>
        <begin position="81"/>
        <end position="101"/>
    </location>
</feature>
<feature type="domain" description="DUF2231" evidence="2">
    <location>
        <begin position="7"/>
        <end position="149"/>
    </location>
</feature>
<keyword evidence="1" id="KW-1133">Transmembrane helix</keyword>
<comment type="caution">
    <text evidence="3">The sequence shown here is derived from an EMBL/GenBank/DDBJ whole genome shotgun (WGS) entry which is preliminary data.</text>
</comment>
<keyword evidence="1" id="KW-0472">Membrane</keyword>
<feature type="transmembrane region" description="Helical" evidence="1">
    <location>
        <begin position="42"/>
        <end position="61"/>
    </location>
</feature>
<evidence type="ECO:0000259" key="2">
    <source>
        <dbReference type="Pfam" id="PF09990"/>
    </source>
</evidence>
<feature type="transmembrane region" description="Helical" evidence="1">
    <location>
        <begin position="13"/>
        <end position="35"/>
    </location>
</feature>
<feature type="transmembrane region" description="Helical" evidence="1">
    <location>
        <begin position="113"/>
        <end position="134"/>
    </location>
</feature>
<organism evidence="3 4">
    <name type="scientific">Klenkia sesuvii</name>
    <dbReference type="NCBI Taxonomy" id="3103137"/>
    <lineage>
        <taxon>Bacteria</taxon>
        <taxon>Bacillati</taxon>
        <taxon>Actinomycetota</taxon>
        <taxon>Actinomycetes</taxon>
        <taxon>Geodermatophilales</taxon>
        <taxon>Geodermatophilaceae</taxon>
        <taxon>Klenkia</taxon>
    </lineage>
</organism>
<keyword evidence="1" id="KW-0812">Transmembrane</keyword>
<dbReference type="EMBL" id="JBAPLU010000025">
    <property type="protein sequence ID" value="MEI4273737.1"/>
    <property type="molecule type" value="Genomic_DNA"/>
</dbReference>
<proteinExistence type="predicted"/>
<gene>
    <name evidence="3" type="ORF">TEK04_18610</name>
</gene>
<name>A0ABU8E0C2_9ACTN</name>
<keyword evidence="4" id="KW-1185">Reference proteome</keyword>
<reference evidence="3 4" key="1">
    <citation type="submission" date="2024-03" db="EMBL/GenBank/DDBJ databases">
        <title>Draft genome sequence of Klenkia sp. LSe6-5.</title>
        <authorList>
            <person name="Duangmal K."/>
            <person name="Chantavorakit T."/>
        </authorList>
    </citation>
    <scope>NUCLEOTIDE SEQUENCE [LARGE SCALE GENOMIC DNA]</scope>
    <source>
        <strain evidence="3 4">LSe6-5</strain>
    </source>
</reference>
<accession>A0ABU8E0C2</accession>
<evidence type="ECO:0000313" key="3">
    <source>
        <dbReference type="EMBL" id="MEI4273737.1"/>
    </source>
</evidence>
<dbReference type="InterPro" id="IPR019251">
    <property type="entry name" value="DUF2231_TM"/>
</dbReference>
<evidence type="ECO:0000256" key="1">
    <source>
        <dbReference type="SAM" id="Phobius"/>
    </source>
</evidence>
<dbReference type="Pfam" id="PF09990">
    <property type="entry name" value="DUF2231"/>
    <property type="match status" value="1"/>
</dbReference>
<sequence>MPETVFGLPAHPLIVHATVVLVPLGALLVLLHALWPAARARLGIVTPLVALVGLVLTPLSTESGENLERMVGRSELIEEHAHLADGLLPWMIGLFVMAVVVHLLGRRPATSKALGVAAAVLAVVAVVGVTQQVVRIGHSGAEATWSDTAAHAPTDDRGGDEG</sequence>
<dbReference type="RefSeq" id="WP_336405852.1">
    <property type="nucleotide sequence ID" value="NZ_JBAPLU010000025.1"/>
</dbReference>
<dbReference type="Proteomes" id="UP001361570">
    <property type="component" value="Unassembled WGS sequence"/>
</dbReference>